<dbReference type="Proteomes" id="UP000799438">
    <property type="component" value="Unassembled WGS sequence"/>
</dbReference>
<sequence length="702" mass="78242">MPESHASPEERSGISTLESDHFMLRPLSSSARNGTRESRSSVSSWNPPQGHDSTQHLLRRTVPETSSHDSDQISNAQAEESASMATTDKEDRPGPAFPQKTCSRNDRSKSWISTIRNDWLWELGSIVVSILCTVAIAAVLLTVSDKPLSNFHLPIQPSTLISIFITTMKATMIFVVSEIISQLKWSYFETKSRQIYELQYFDGASRGPWGSVLFICFMRDRELLTTVGVIITVVAIALEPFGQQVVSLQERYVPRQGHIATIPVTHSYNTEKSGKYNTPGFNREEIESSLISGLLGSTSLLPFSCPSGNCTWPSFTSLGLCNSCKNVTKQTTLSCSMEFSLNQSSRDSARICTSSIDTDGMINNDCSSWPPLPLSPRGMININNTYKTPKNVSITIRVESYTPDPGEPLTFSVYNLANTNSTVPESLLSGSVNISESAFAQVSVSEDDIFDDGELLLDSCPQLNTTVTECQFFWCLKTYEKVHVVNGSIYTPVVHDVALNYESGGIVYEYPQYISDFFFLPENGTSDTTTNYNKTIDIGWWDMALLRNKLQGIFESYPESAVYRISQAIIFNDNVPQTITDMTENVSHRMGLASANSTLVNGTAFYPETYIVIRWCWLILPGSLVFLTIVLFVLATLQGTKRNTPLWKSCLVPFLFHGLQGWDESEISAESQKDMIQQAKSMEVRLSENENGSRMFVRVEKA</sequence>
<name>A0A6A6AXC8_9PEZI</name>
<feature type="transmembrane region" description="Helical" evidence="2">
    <location>
        <begin position="617"/>
        <end position="637"/>
    </location>
</feature>
<feature type="transmembrane region" description="Helical" evidence="2">
    <location>
        <begin position="223"/>
        <end position="242"/>
    </location>
</feature>
<feature type="compositionally biased region" description="Polar residues" evidence="1">
    <location>
        <begin position="72"/>
        <end position="86"/>
    </location>
</feature>
<dbReference type="Pfam" id="PF11374">
    <property type="entry name" value="DUF3176"/>
    <property type="match status" value="1"/>
</dbReference>
<evidence type="ECO:0000256" key="1">
    <source>
        <dbReference type="SAM" id="MobiDB-lite"/>
    </source>
</evidence>
<dbReference type="RefSeq" id="XP_033392307.1">
    <property type="nucleotide sequence ID" value="XM_033546498.1"/>
</dbReference>
<dbReference type="EMBL" id="ML995516">
    <property type="protein sequence ID" value="KAF2136589.1"/>
    <property type="molecule type" value="Genomic_DNA"/>
</dbReference>
<dbReference type="AlphaFoldDB" id="A0A6A6AXC8"/>
<reference evidence="3" key="1">
    <citation type="journal article" date="2020" name="Stud. Mycol.">
        <title>101 Dothideomycetes genomes: a test case for predicting lifestyles and emergence of pathogens.</title>
        <authorList>
            <person name="Haridas S."/>
            <person name="Albert R."/>
            <person name="Binder M."/>
            <person name="Bloem J."/>
            <person name="Labutti K."/>
            <person name="Salamov A."/>
            <person name="Andreopoulos B."/>
            <person name="Baker S."/>
            <person name="Barry K."/>
            <person name="Bills G."/>
            <person name="Bluhm B."/>
            <person name="Cannon C."/>
            <person name="Castanera R."/>
            <person name="Culley D."/>
            <person name="Daum C."/>
            <person name="Ezra D."/>
            <person name="Gonzalez J."/>
            <person name="Henrissat B."/>
            <person name="Kuo A."/>
            <person name="Liang C."/>
            <person name="Lipzen A."/>
            <person name="Lutzoni F."/>
            <person name="Magnuson J."/>
            <person name="Mondo S."/>
            <person name="Nolan M."/>
            <person name="Ohm R."/>
            <person name="Pangilinan J."/>
            <person name="Park H.-J."/>
            <person name="Ramirez L."/>
            <person name="Alfaro M."/>
            <person name="Sun H."/>
            <person name="Tritt A."/>
            <person name="Yoshinaga Y."/>
            <person name="Zwiers L.-H."/>
            <person name="Turgeon B."/>
            <person name="Goodwin S."/>
            <person name="Spatafora J."/>
            <person name="Crous P."/>
            <person name="Grigoriev I."/>
        </authorList>
    </citation>
    <scope>NUCLEOTIDE SEQUENCE</scope>
    <source>
        <strain evidence="3">CBS 121167</strain>
    </source>
</reference>
<feature type="transmembrane region" description="Helical" evidence="2">
    <location>
        <begin position="119"/>
        <end position="143"/>
    </location>
</feature>
<dbReference type="GeneID" id="54304004"/>
<evidence type="ECO:0000256" key="2">
    <source>
        <dbReference type="SAM" id="Phobius"/>
    </source>
</evidence>
<feature type="compositionally biased region" description="Polar residues" evidence="1">
    <location>
        <begin position="40"/>
        <end position="56"/>
    </location>
</feature>
<organism evidence="3 4">
    <name type="scientific">Aplosporella prunicola CBS 121167</name>
    <dbReference type="NCBI Taxonomy" id="1176127"/>
    <lineage>
        <taxon>Eukaryota</taxon>
        <taxon>Fungi</taxon>
        <taxon>Dikarya</taxon>
        <taxon>Ascomycota</taxon>
        <taxon>Pezizomycotina</taxon>
        <taxon>Dothideomycetes</taxon>
        <taxon>Dothideomycetes incertae sedis</taxon>
        <taxon>Botryosphaeriales</taxon>
        <taxon>Aplosporellaceae</taxon>
        <taxon>Aplosporella</taxon>
    </lineage>
</organism>
<dbReference type="PANTHER" id="PTHR35394">
    <property type="entry name" value="DUF3176 DOMAIN-CONTAINING PROTEIN"/>
    <property type="match status" value="1"/>
</dbReference>
<feature type="region of interest" description="Disordered" evidence="1">
    <location>
        <begin position="1"/>
        <end position="104"/>
    </location>
</feature>
<gene>
    <name evidence="3" type="ORF">K452DRAFT_362416</name>
</gene>
<accession>A0A6A6AXC8</accession>
<dbReference type="PANTHER" id="PTHR35394:SF5">
    <property type="entry name" value="DUF3176 DOMAIN-CONTAINING PROTEIN"/>
    <property type="match status" value="1"/>
</dbReference>
<feature type="compositionally biased region" description="Basic and acidic residues" evidence="1">
    <location>
        <begin position="1"/>
        <end position="23"/>
    </location>
</feature>
<keyword evidence="4" id="KW-1185">Reference proteome</keyword>
<feature type="transmembrane region" description="Helical" evidence="2">
    <location>
        <begin position="155"/>
        <end position="176"/>
    </location>
</feature>
<evidence type="ECO:0000313" key="3">
    <source>
        <dbReference type="EMBL" id="KAF2136589.1"/>
    </source>
</evidence>
<keyword evidence="2" id="KW-0472">Membrane</keyword>
<keyword evidence="2" id="KW-0812">Transmembrane</keyword>
<dbReference type="InterPro" id="IPR021514">
    <property type="entry name" value="DUF3176"/>
</dbReference>
<dbReference type="OrthoDB" id="5242705at2759"/>
<evidence type="ECO:0000313" key="4">
    <source>
        <dbReference type="Proteomes" id="UP000799438"/>
    </source>
</evidence>
<protein>
    <submittedName>
        <fullName evidence="3">Uncharacterized protein</fullName>
    </submittedName>
</protein>
<keyword evidence="2" id="KW-1133">Transmembrane helix</keyword>
<proteinExistence type="predicted"/>